<keyword evidence="10" id="KW-1185">Reference proteome</keyword>
<dbReference type="PROSITE" id="PS50231">
    <property type="entry name" value="RICIN_B_LECTIN"/>
    <property type="match status" value="1"/>
</dbReference>
<evidence type="ECO:0000256" key="4">
    <source>
        <dbReference type="ARBA" id="ARBA00023295"/>
    </source>
</evidence>
<dbReference type="GO" id="GO:0004553">
    <property type="term" value="F:hydrolase activity, hydrolyzing O-glycosyl compounds"/>
    <property type="evidence" value="ECO:0007669"/>
    <property type="project" value="InterPro"/>
</dbReference>
<organism evidence="9 10">
    <name type="scientific">Hymenobacter jejuensis</name>
    <dbReference type="NCBI Taxonomy" id="2502781"/>
    <lineage>
        <taxon>Bacteria</taxon>
        <taxon>Pseudomonadati</taxon>
        <taxon>Bacteroidota</taxon>
        <taxon>Cytophagia</taxon>
        <taxon>Cytophagales</taxon>
        <taxon>Hymenobacteraceae</taxon>
        <taxon>Hymenobacter</taxon>
    </lineage>
</organism>
<dbReference type="PANTHER" id="PTHR43301:SF3">
    <property type="entry name" value="ARABINAN ENDO-1,5-ALPHA-L-ARABINOSIDASE A-RELATED"/>
    <property type="match status" value="1"/>
</dbReference>
<keyword evidence="4 7" id="KW-0326">Glycosidase</keyword>
<dbReference type="InterPro" id="IPR050727">
    <property type="entry name" value="GH43_arabinanases"/>
</dbReference>
<dbReference type="PANTHER" id="PTHR43301">
    <property type="entry name" value="ARABINAN ENDO-1,5-ALPHA-L-ARABINOSIDASE"/>
    <property type="match status" value="1"/>
</dbReference>
<comment type="similarity">
    <text evidence="2 7">Belongs to the glycosyl hydrolase 43 family.</text>
</comment>
<evidence type="ECO:0000256" key="2">
    <source>
        <dbReference type="ARBA" id="ARBA00009865"/>
    </source>
</evidence>
<dbReference type="Proteomes" id="UP000305398">
    <property type="component" value="Chromosome"/>
</dbReference>
<dbReference type="CDD" id="cd00161">
    <property type="entry name" value="beta-trefoil_Ricin-like"/>
    <property type="match status" value="1"/>
</dbReference>
<keyword evidence="3 7" id="KW-0378">Hydrolase</keyword>
<dbReference type="KEGG" id="hyj:FHG12_15595"/>
<dbReference type="EMBL" id="CP040896">
    <property type="protein sequence ID" value="QDA61433.1"/>
    <property type="molecule type" value="Genomic_DNA"/>
</dbReference>
<feature type="domain" description="Secretion system C-terminal sorting" evidence="8">
    <location>
        <begin position="507"/>
        <end position="581"/>
    </location>
</feature>
<evidence type="ECO:0000313" key="9">
    <source>
        <dbReference type="EMBL" id="QDA61433.1"/>
    </source>
</evidence>
<sequence length="582" mass="62376">MKITLPLAPDSRYDHLAQLFAISKLAGSRKWLRTATMLVIAVLYISVNQSFALQGATQCHDPSTIVKSGNIYWVFTTGDGVYGMYSTDLINWTPSPKPVFAANAWPGWINAKVPGFQGTFWAPECKFMNGKYYLYYSCSTFGSKVSAIGLATNATLDPTSPDYRWQDQGEVVSTNNSSDVNAIDPALFTDANGDLWLTYGSFFGGIRAALLDKTTGKPANSTRFPLASGDAEASYVVRNGNYYYLFINRGACCNGVNSTYHVQVGRSTSPSGPYLDKSNVDLNNGGGTTILSSSGKYIGPGCVGLFQENGANYLSHHYYDAEANGAPRLSLGTLAWDNDAWPVISRDWLAAGRYEIANQNSGLVWEALGCSGAAGQAITQGTKTGQNCQQWNFTALGNGDYKLTNALGDLAAGTQDCSPAAGAKLLLGAYSGAFCQRFKIERASDGSFVFSSVDGNRVVEVPFASRDAGTQLGLWDYNGCNCQRWLVNAPGATLASAAANTLKGVSIYPVPAVQGRFEVDLTATGTRGETSVEILNLQGRLVHQQQFGRQTKLSVDAAIAPGLYMVRVRSGNAISTQKVVVQ</sequence>
<accession>A0A5B8A4B7</accession>
<dbReference type="AlphaFoldDB" id="A0A5B8A4B7"/>
<comment type="pathway">
    <text evidence="1">Glycan metabolism; L-arabinan degradation.</text>
</comment>
<dbReference type="Pfam" id="PF18962">
    <property type="entry name" value="Por_Secre_tail"/>
    <property type="match status" value="1"/>
</dbReference>
<dbReference type="SUPFAM" id="SSF75005">
    <property type="entry name" value="Arabinanase/levansucrase/invertase"/>
    <property type="match status" value="1"/>
</dbReference>
<dbReference type="InterPro" id="IPR023296">
    <property type="entry name" value="Glyco_hydro_beta-prop_sf"/>
</dbReference>
<feature type="active site" description="Proton acceptor" evidence="5">
    <location>
        <position position="61"/>
    </location>
</feature>
<dbReference type="SUPFAM" id="SSF50370">
    <property type="entry name" value="Ricin B-like lectins"/>
    <property type="match status" value="1"/>
</dbReference>
<dbReference type="GO" id="GO:0005975">
    <property type="term" value="P:carbohydrate metabolic process"/>
    <property type="evidence" value="ECO:0007669"/>
    <property type="project" value="InterPro"/>
</dbReference>
<dbReference type="NCBIfam" id="TIGR04183">
    <property type="entry name" value="Por_Secre_tail"/>
    <property type="match status" value="1"/>
</dbReference>
<dbReference type="InterPro" id="IPR006710">
    <property type="entry name" value="Glyco_hydro_43"/>
</dbReference>
<dbReference type="InterPro" id="IPR026444">
    <property type="entry name" value="Secre_tail"/>
</dbReference>
<proteinExistence type="inferred from homology"/>
<dbReference type="OrthoDB" id="9801455at2"/>
<evidence type="ECO:0000256" key="1">
    <source>
        <dbReference type="ARBA" id="ARBA00004834"/>
    </source>
</evidence>
<evidence type="ECO:0000256" key="3">
    <source>
        <dbReference type="ARBA" id="ARBA00022801"/>
    </source>
</evidence>
<dbReference type="Gene3D" id="2.115.10.20">
    <property type="entry name" value="Glycosyl hydrolase domain, family 43"/>
    <property type="match status" value="1"/>
</dbReference>
<name>A0A5B8A4B7_9BACT</name>
<evidence type="ECO:0000256" key="5">
    <source>
        <dbReference type="PIRSR" id="PIRSR606710-1"/>
    </source>
</evidence>
<feature type="site" description="Important for catalytic activity, responsible for pKa modulation of the active site Glu and correct orientation of both the proton donor and substrate" evidence="6">
    <location>
        <position position="184"/>
    </location>
</feature>
<evidence type="ECO:0000256" key="6">
    <source>
        <dbReference type="PIRSR" id="PIRSR606710-2"/>
    </source>
</evidence>
<dbReference type="Pfam" id="PF04616">
    <property type="entry name" value="Glyco_hydro_43"/>
    <property type="match status" value="1"/>
</dbReference>
<dbReference type="Gene3D" id="2.80.10.50">
    <property type="match status" value="1"/>
</dbReference>
<evidence type="ECO:0000259" key="8">
    <source>
        <dbReference type="Pfam" id="PF18962"/>
    </source>
</evidence>
<evidence type="ECO:0000256" key="7">
    <source>
        <dbReference type="RuleBase" id="RU361187"/>
    </source>
</evidence>
<reference evidence="9 10" key="1">
    <citation type="submission" date="2019-06" db="EMBL/GenBank/DDBJ databases">
        <authorList>
            <person name="Srinivasan S."/>
        </authorList>
    </citation>
    <scope>NUCLEOTIDE SEQUENCE [LARGE SCALE GENOMIC DNA]</scope>
    <source>
        <strain evidence="9 10">17J68-5</strain>
    </source>
</reference>
<evidence type="ECO:0000313" key="10">
    <source>
        <dbReference type="Proteomes" id="UP000305398"/>
    </source>
</evidence>
<feature type="active site" description="Proton donor" evidence="5">
    <location>
        <position position="232"/>
    </location>
</feature>
<gene>
    <name evidence="9" type="ORF">FHG12_15595</name>
</gene>
<dbReference type="InterPro" id="IPR035992">
    <property type="entry name" value="Ricin_B-like_lectins"/>
</dbReference>
<dbReference type="CDD" id="cd08998">
    <property type="entry name" value="GH43_Arb43a-like"/>
    <property type="match status" value="1"/>
</dbReference>
<protein>
    <submittedName>
        <fullName evidence="9">T9SS type A sorting domain-containing protein</fullName>
    </submittedName>
</protein>